<keyword evidence="4" id="KW-0106">Calcium</keyword>
<dbReference type="GO" id="GO:0004065">
    <property type="term" value="F:arylsulfatase activity"/>
    <property type="evidence" value="ECO:0007669"/>
    <property type="project" value="TreeGrafter"/>
</dbReference>
<dbReference type="RefSeq" id="WP_089773468.1">
    <property type="nucleotide sequence ID" value="NZ_FNTX01000002.1"/>
</dbReference>
<dbReference type="InterPro" id="IPR024607">
    <property type="entry name" value="Sulfatase_CS"/>
</dbReference>
<organism evidence="7 8">
    <name type="scientific">Ruania alba</name>
    <dbReference type="NCBI Taxonomy" id="648782"/>
    <lineage>
        <taxon>Bacteria</taxon>
        <taxon>Bacillati</taxon>
        <taxon>Actinomycetota</taxon>
        <taxon>Actinomycetes</taxon>
        <taxon>Micrococcales</taxon>
        <taxon>Ruaniaceae</taxon>
        <taxon>Ruania</taxon>
    </lineage>
</organism>
<proteinExistence type="inferred from homology"/>
<evidence type="ECO:0000256" key="4">
    <source>
        <dbReference type="ARBA" id="ARBA00022837"/>
    </source>
</evidence>
<evidence type="ECO:0000256" key="3">
    <source>
        <dbReference type="ARBA" id="ARBA00022801"/>
    </source>
</evidence>
<feature type="region of interest" description="Disordered" evidence="5">
    <location>
        <begin position="1"/>
        <end position="21"/>
    </location>
</feature>
<dbReference type="EMBL" id="FNTX01000002">
    <property type="protein sequence ID" value="SEE69944.1"/>
    <property type="molecule type" value="Genomic_DNA"/>
</dbReference>
<dbReference type="PANTHER" id="PTHR42693:SF53">
    <property type="entry name" value="ENDO-4-O-SULFATASE"/>
    <property type="match status" value="1"/>
</dbReference>
<keyword evidence="8" id="KW-1185">Reference proteome</keyword>
<dbReference type="Gene3D" id="3.40.720.10">
    <property type="entry name" value="Alkaline Phosphatase, subunit A"/>
    <property type="match status" value="1"/>
</dbReference>
<reference evidence="8" key="1">
    <citation type="submission" date="2016-10" db="EMBL/GenBank/DDBJ databases">
        <authorList>
            <person name="Varghese N."/>
            <person name="Submissions S."/>
        </authorList>
    </citation>
    <scope>NUCLEOTIDE SEQUENCE [LARGE SCALE GENOMIC DNA]</scope>
    <source>
        <strain evidence="8">DSM 21368</strain>
    </source>
</reference>
<evidence type="ECO:0000313" key="7">
    <source>
        <dbReference type="EMBL" id="SEE69944.1"/>
    </source>
</evidence>
<dbReference type="OrthoDB" id="9777306at2"/>
<dbReference type="PANTHER" id="PTHR42693">
    <property type="entry name" value="ARYLSULFATASE FAMILY MEMBER"/>
    <property type="match status" value="1"/>
</dbReference>
<gene>
    <name evidence="7" type="ORF">SAMN04488554_2521</name>
</gene>
<feature type="domain" description="Sulfatase N-terminal" evidence="6">
    <location>
        <begin position="21"/>
        <end position="394"/>
    </location>
</feature>
<sequence>MSSTVHSRPPAAHGSGGPDRPDIVIMVADHQAYYRHGWDSEQPVLRPRYDALRRQGATFERAYCMSPLCSPARRSILTGQYPHNHGEVRNDVNVAFDGANLISALSEAGYRVNYFGKWHAGPGTAHDLGAEGFCYPSYNNPYTKPEYAQYLADRDLPHPEIDIDQGFHPPGWGKPLEGRYIQDGDWCNEHATGVMVTPDDTHEAYFVANLAAESIRRTAQDDAPTATIVSFWGPHAPYFPTQRFLDMYDPARIEQYGSFDDDLAGRTEIHQREHNVPFGKQDRLIQPSVLSWEQWQRILWYCYAQNTLVDDAAGRVIDAVDETGGTENTLVLWLADHGDAIASHGGHFDKRSYLTEEVLRIPLAMRWPRRVAGGSVVQTPTAQIDVLPTVLEAATTRQVDQLNLDGTSLLGFLDPAGSDRQEIVVETHGHGERVLGRALVGERFKYVTYGRFGEEYYDLADDPFELHNLIGAAEHREAIGAARERLQVWRLATGDDATEDSLP</sequence>
<dbReference type="SUPFAM" id="SSF53649">
    <property type="entry name" value="Alkaline phosphatase-like"/>
    <property type="match status" value="1"/>
</dbReference>
<keyword evidence="3" id="KW-0378">Hydrolase</keyword>
<dbReference type="GO" id="GO:0046872">
    <property type="term" value="F:metal ion binding"/>
    <property type="evidence" value="ECO:0007669"/>
    <property type="project" value="UniProtKB-KW"/>
</dbReference>
<evidence type="ECO:0000313" key="8">
    <source>
        <dbReference type="Proteomes" id="UP000199220"/>
    </source>
</evidence>
<dbReference type="Pfam" id="PF00884">
    <property type="entry name" value="Sulfatase"/>
    <property type="match status" value="1"/>
</dbReference>
<comment type="similarity">
    <text evidence="1">Belongs to the sulfatase family.</text>
</comment>
<evidence type="ECO:0000259" key="6">
    <source>
        <dbReference type="Pfam" id="PF00884"/>
    </source>
</evidence>
<accession>A0A1H5KZ05</accession>
<dbReference type="InterPro" id="IPR017850">
    <property type="entry name" value="Alkaline_phosphatase_core_sf"/>
</dbReference>
<dbReference type="Proteomes" id="UP000199220">
    <property type="component" value="Unassembled WGS sequence"/>
</dbReference>
<dbReference type="STRING" id="648782.SAMN04488554_2521"/>
<evidence type="ECO:0000256" key="2">
    <source>
        <dbReference type="ARBA" id="ARBA00022723"/>
    </source>
</evidence>
<evidence type="ECO:0000256" key="1">
    <source>
        <dbReference type="ARBA" id="ARBA00008779"/>
    </source>
</evidence>
<dbReference type="PROSITE" id="PS00523">
    <property type="entry name" value="SULFATASE_1"/>
    <property type="match status" value="1"/>
</dbReference>
<dbReference type="InterPro" id="IPR050738">
    <property type="entry name" value="Sulfatase"/>
</dbReference>
<dbReference type="InterPro" id="IPR000917">
    <property type="entry name" value="Sulfatase_N"/>
</dbReference>
<dbReference type="AlphaFoldDB" id="A0A1H5KZ05"/>
<name>A0A1H5KZ05_9MICO</name>
<keyword evidence="2" id="KW-0479">Metal-binding</keyword>
<evidence type="ECO:0000256" key="5">
    <source>
        <dbReference type="SAM" id="MobiDB-lite"/>
    </source>
</evidence>
<protein>
    <submittedName>
        <fullName evidence="7">Arylsulfatase A</fullName>
    </submittedName>
</protein>